<evidence type="ECO:0000313" key="2">
    <source>
        <dbReference type="Proteomes" id="UP001141327"/>
    </source>
</evidence>
<keyword evidence="2" id="KW-1185">Reference proteome</keyword>
<comment type="caution">
    <text evidence="1">The sequence shown here is derived from an EMBL/GenBank/DDBJ whole genome shotgun (WGS) entry which is preliminary data.</text>
</comment>
<sequence>MSRFALTLVSARVFSQFSRSKQSLFNDKSMHAYRVVLEYSGPGSGDSPFKRKTLVISAFDPDTPSDALVEITTLRSPRREGLIPRFRLGDVPKEDDARYIKEYLCISLMFDQMMSGFALNGRKRKKLDQE</sequence>
<name>A0ABQ8U3P3_9EUKA</name>
<dbReference type="Proteomes" id="UP001141327">
    <property type="component" value="Unassembled WGS sequence"/>
</dbReference>
<dbReference type="EMBL" id="JAPMOS010000539">
    <property type="protein sequence ID" value="KAJ4452403.1"/>
    <property type="molecule type" value="Genomic_DNA"/>
</dbReference>
<proteinExistence type="predicted"/>
<protein>
    <submittedName>
        <fullName evidence="1">Uncharacterized protein</fullName>
    </submittedName>
</protein>
<gene>
    <name evidence="1" type="ORF">PAPYR_13461</name>
</gene>
<organism evidence="1 2">
    <name type="scientific">Paratrimastix pyriformis</name>
    <dbReference type="NCBI Taxonomy" id="342808"/>
    <lineage>
        <taxon>Eukaryota</taxon>
        <taxon>Metamonada</taxon>
        <taxon>Preaxostyla</taxon>
        <taxon>Paratrimastigidae</taxon>
        <taxon>Paratrimastix</taxon>
    </lineage>
</organism>
<evidence type="ECO:0000313" key="1">
    <source>
        <dbReference type="EMBL" id="KAJ4452403.1"/>
    </source>
</evidence>
<reference evidence="1" key="1">
    <citation type="journal article" date="2022" name="bioRxiv">
        <title>Genomics of Preaxostyla Flagellates Illuminates Evolutionary Transitions and the Path Towards Mitochondrial Loss.</title>
        <authorList>
            <person name="Novak L.V.F."/>
            <person name="Treitli S.C."/>
            <person name="Pyrih J."/>
            <person name="Halakuc P."/>
            <person name="Pipaliya S.V."/>
            <person name="Vacek V."/>
            <person name="Brzon O."/>
            <person name="Soukal P."/>
            <person name="Eme L."/>
            <person name="Dacks J.B."/>
            <person name="Karnkowska A."/>
            <person name="Elias M."/>
            <person name="Hampl V."/>
        </authorList>
    </citation>
    <scope>NUCLEOTIDE SEQUENCE</scope>
    <source>
        <strain evidence="1">RCP-MX</strain>
    </source>
</reference>
<accession>A0ABQ8U3P3</accession>